<evidence type="ECO:0000256" key="13">
    <source>
        <dbReference type="HAMAP-Rule" id="MF_00158"/>
    </source>
</evidence>
<dbReference type="PANTHER" id="PTHR21299:SF1">
    <property type="entry name" value="PANTOATE--BETA-ALANINE LIGASE"/>
    <property type="match status" value="1"/>
</dbReference>
<evidence type="ECO:0000256" key="6">
    <source>
        <dbReference type="ARBA" id="ARBA00022490"/>
    </source>
</evidence>
<keyword evidence="10 13" id="KW-0067">ATP-binding</keyword>
<dbReference type="Proteomes" id="UP000246077">
    <property type="component" value="Unassembled WGS sequence"/>
</dbReference>
<comment type="catalytic activity">
    <reaction evidence="11 13">
        <text>(R)-pantoate + beta-alanine + ATP = (R)-pantothenate + AMP + diphosphate + H(+)</text>
        <dbReference type="Rhea" id="RHEA:10912"/>
        <dbReference type="ChEBI" id="CHEBI:15378"/>
        <dbReference type="ChEBI" id="CHEBI:15980"/>
        <dbReference type="ChEBI" id="CHEBI:29032"/>
        <dbReference type="ChEBI" id="CHEBI:30616"/>
        <dbReference type="ChEBI" id="CHEBI:33019"/>
        <dbReference type="ChEBI" id="CHEBI:57966"/>
        <dbReference type="ChEBI" id="CHEBI:456215"/>
        <dbReference type="EC" id="6.3.2.1"/>
    </reaction>
</comment>
<evidence type="ECO:0000256" key="10">
    <source>
        <dbReference type="ARBA" id="ARBA00022840"/>
    </source>
</evidence>
<dbReference type="NCBIfam" id="TIGR00018">
    <property type="entry name" value="panC"/>
    <property type="match status" value="1"/>
</dbReference>
<keyword evidence="7 13" id="KW-0436">Ligase</keyword>
<feature type="binding site" evidence="13">
    <location>
        <begin position="38"/>
        <end position="45"/>
    </location>
    <ligand>
        <name>ATP</name>
        <dbReference type="ChEBI" id="CHEBI:30616"/>
    </ligand>
</feature>
<evidence type="ECO:0000256" key="7">
    <source>
        <dbReference type="ARBA" id="ARBA00022598"/>
    </source>
</evidence>
<evidence type="ECO:0000256" key="9">
    <source>
        <dbReference type="ARBA" id="ARBA00022741"/>
    </source>
</evidence>
<feature type="active site" description="Proton donor" evidence="13">
    <location>
        <position position="45"/>
    </location>
</feature>
<feature type="binding site" evidence="13">
    <location>
        <position position="184"/>
    </location>
    <ligand>
        <name>ATP</name>
        <dbReference type="ChEBI" id="CHEBI:30616"/>
    </ligand>
</feature>
<feature type="binding site" evidence="13">
    <location>
        <begin position="155"/>
        <end position="158"/>
    </location>
    <ligand>
        <name>ATP</name>
        <dbReference type="ChEBI" id="CHEBI:30616"/>
    </ligand>
</feature>
<dbReference type="CDD" id="cd00560">
    <property type="entry name" value="PanC"/>
    <property type="match status" value="1"/>
</dbReference>
<dbReference type="SUPFAM" id="SSF52374">
    <property type="entry name" value="Nucleotidylyl transferase"/>
    <property type="match status" value="1"/>
</dbReference>
<dbReference type="Gene3D" id="3.40.50.620">
    <property type="entry name" value="HUPs"/>
    <property type="match status" value="1"/>
</dbReference>
<proteinExistence type="inferred from homology"/>
<keyword evidence="15" id="KW-1185">Reference proteome</keyword>
<comment type="subunit">
    <text evidence="13">Homodimer.</text>
</comment>
<evidence type="ECO:0000256" key="3">
    <source>
        <dbReference type="ARBA" id="ARBA00009256"/>
    </source>
</evidence>
<gene>
    <name evidence="13" type="primary">panC</name>
    <name evidence="14" type="ORF">DKG75_01165</name>
</gene>
<dbReference type="GO" id="GO:0015940">
    <property type="term" value="P:pantothenate biosynthetic process"/>
    <property type="evidence" value="ECO:0007669"/>
    <property type="project" value="UniProtKB-UniRule"/>
</dbReference>
<dbReference type="NCBIfam" id="TIGR00125">
    <property type="entry name" value="cyt_tran_rel"/>
    <property type="match status" value="1"/>
</dbReference>
<dbReference type="EMBL" id="QGLF01000001">
    <property type="protein sequence ID" value="PWR23211.1"/>
    <property type="molecule type" value="Genomic_DNA"/>
</dbReference>
<dbReference type="Gene3D" id="3.30.1300.10">
    <property type="entry name" value="Pantoate-beta-alanine ligase, C-terminal domain"/>
    <property type="match status" value="1"/>
</dbReference>
<feature type="binding site" evidence="13">
    <location>
        <begin position="192"/>
        <end position="195"/>
    </location>
    <ligand>
        <name>ATP</name>
        <dbReference type="ChEBI" id="CHEBI:30616"/>
    </ligand>
</feature>
<dbReference type="RefSeq" id="WP_109919245.1">
    <property type="nucleotide sequence ID" value="NZ_QGLF01000001.1"/>
</dbReference>
<accession>A0A317E904</accession>
<dbReference type="GO" id="GO:0004592">
    <property type="term" value="F:pantoate-beta-alanine ligase activity"/>
    <property type="evidence" value="ECO:0007669"/>
    <property type="project" value="UniProtKB-UniRule"/>
</dbReference>
<dbReference type="GO" id="GO:0005829">
    <property type="term" value="C:cytosol"/>
    <property type="evidence" value="ECO:0007669"/>
    <property type="project" value="TreeGrafter"/>
</dbReference>
<feature type="binding site" evidence="13">
    <location>
        <position position="69"/>
    </location>
    <ligand>
        <name>(R)-pantoate</name>
        <dbReference type="ChEBI" id="CHEBI:15980"/>
    </ligand>
</feature>
<evidence type="ECO:0000256" key="2">
    <source>
        <dbReference type="ARBA" id="ARBA00004990"/>
    </source>
</evidence>
<evidence type="ECO:0000256" key="8">
    <source>
        <dbReference type="ARBA" id="ARBA00022655"/>
    </source>
</evidence>
<comment type="subcellular location">
    <subcellularLocation>
        <location evidence="1 13">Cytoplasm</location>
    </subcellularLocation>
</comment>
<feature type="binding site" evidence="13">
    <location>
        <position position="69"/>
    </location>
    <ligand>
        <name>beta-alanine</name>
        <dbReference type="ChEBI" id="CHEBI:57966"/>
    </ligand>
</feature>
<comment type="caution">
    <text evidence="14">The sequence shown here is derived from an EMBL/GenBank/DDBJ whole genome shotgun (WGS) entry which is preliminary data.</text>
</comment>
<comment type="function">
    <text evidence="12 13">Catalyzes the condensation of pantoate with beta-alanine in an ATP-dependent reaction via a pantoyl-adenylate intermediate.</text>
</comment>
<comment type="pathway">
    <text evidence="2 13">Cofactor biosynthesis; (R)-pantothenate biosynthesis; (R)-pantothenate from (R)-pantoate and beta-alanine: step 1/1.</text>
</comment>
<sequence length="286" mass="30367">MSETAPLPLPVARSVASLRQTVKDWRAAGLRIGFVPTMGALHAGHLSLVEMARARADRVVVSIFVNPTQFGPSEDFGKYPRQEAADAARLAAFGVDVLFAPTVAEMYPAGASTTVTVGLVTDRLEGEFRPTHFAGVATVVAKLLNQVRPDVAVFGEKDYQQLLVVRRLVRDLDIDTDIVPGPTVREADGLAMSSRNAYLSSEDRAIAASLPSVLNFAATQLRTGADAAPLIEAGKAELLKAGFGAVQYLDLADAETLAPLAKADRPARLLVAALVGRTRLIDNIAV</sequence>
<evidence type="ECO:0000256" key="4">
    <source>
        <dbReference type="ARBA" id="ARBA00012219"/>
    </source>
</evidence>
<organism evidence="14 15">
    <name type="scientific">Zavarzinia compransoris</name>
    <dbReference type="NCBI Taxonomy" id="1264899"/>
    <lineage>
        <taxon>Bacteria</taxon>
        <taxon>Pseudomonadati</taxon>
        <taxon>Pseudomonadota</taxon>
        <taxon>Alphaproteobacteria</taxon>
        <taxon>Rhodospirillales</taxon>
        <taxon>Zavarziniaceae</taxon>
        <taxon>Zavarzinia</taxon>
    </lineage>
</organism>
<dbReference type="InterPro" id="IPR004821">
    <property type="entry name" value="Cyt_trans-like"/>
</dbReference>
<dbReference type="PANTHER" id="PTHR21299">
    <property type="entry name" value="CYTIDYLATE KINASE/PANTOATE-BETA-ALANINE LIGASE"/>
    <property type="match status" value="1"/>
</dbReference>
<keyword evidence="6 13" id="KW-0963">Cytoplasm</keyword>
<protein>
    <recommendedName>
        <fullName evidence="5 13">Pantothenate synthetase</fullName>
        <shortName evidence="13">PS</shortName>
        <ecNumber evidence="4 13">6.3.2.1</ecNumber>
    </recommendedName>
    <alternativeName>
        <fullName evidence="13">Pantoate--beta-alanine ligase</fullName>
    </alternativeName>
    <alternativeName>
        <fullName evidence="13">Pantoate-activating enzyme</fullName>
    </alternativeName>
</protein>
<evidence type="ECO:0000256" key="5">
    <source>
        <dbReference type="ARBA" id="ARBA00014155"/>
    </source>
</evidence>
<feature type="binding site" evidence="13">
    <location>
        <position position="161"/>
    </location>
    <ligand>
        <name>(R)-pantoate</name>
        <dbReference type="ChEBI" id="CHEBI:15980"/>
    </ligand>
</feature>
<evidence type="ECO:0000256" key="11">
    <source>
        <dbReference type="ARBA" id="ARBA00048258"/>
    </source>
</evidence>
<dbReference type="FunFam" id="3.40.50.620:FF:000114">
    <property type="entry name" value="Pantothenate synthetase"/>
    <property type="match status" value="1"/>
</dbReference>
<reference evidence="15" key="1">
    <citation type="submission" date="2018-05" db="EMBL/GenBank/DDBJ databases">
        <title>Zavarzinia sp. HR-AS.</title>
        <authorList>
            <person name="Lee Y."/>
            <person name="Jeon C.O."/>
        </authorList>
    </citation>
    <scope>NUCLEOTIDE SEQUENCE [LARGE SCALE GENOMIC DNA]</scope>
    <source>
        <strain evidence="15">DSM 1231</strain>
    </source>
</reference>
<evidence type="ECO:0000256" key="1">
    <source>
        <dbReference type="ARBA" id="ARBA00004496"/>
    </source>
</evidence>
<dbReference type="GO" id="GO:0005524">
    <property type="term" value="F:ATP binding"/>
    <property type="evidence" value="ECO:0007669"/>
    <property type="project" value="UniProtKB-KW"/>
</dbReference>
<comment type="miscellaneous">
    <text evidence="13">The reaction proceeds by a bi uni uni bi ping pong mechanism.</text>
</comment>
<evidence type="ECO:0000313" key="15">
    <source>
        <dbReference type="Proteomes" id="UP000246077"/>
    </source>
</evidence>
<comment type="similarity">
    <text evidence="3 13">Belongs to the pantothenate synthetase family.</text>
</comment>
<dbReference type="InterPro" id="IPR014729">
    <property type="entry name" value="Rossmann-like_a/b/a_fold"/>
</dbReference>
<dbReference type="Pfam" id="PF02569">
    <property type="entry name" value="Pantoate_ligase"/>
    <property type="match status" value="1"/>
</dbReference>
<name>A0A317E904_9PROT</name>
<evidence type="ECO:0000313" key="14">
    <source>
        <dbReference type="EMBL" id="PWR23211.1"/>
    </source>
</evidence>
<dbReference type="OrthoDB" id="9773087at2"/>
<keyword evidence="8 13" id="KW-0566">Pantothenate biosynthesis</keyword>
<dbReference type="UniPathway" id="UPA00028">
    <property type="reaction ID" value="UER00005"/>
</dbReference>
<keyword evidence="9 13" id="KW-0547">Nucleotide-binding</keyword>
<dbReference type="EC" id="6.3.2.1" evidence="4 13"/>
<dbReference type="HAMAP" id="MF_00158">
    <property type="entry name" value="PanC"/>
    <property type="match status" value="1"/>
</dbReference>
<dbReference type="InterPro" id="IPR003721">
    <property type="entry name" value="Pantoate_ligase"/>
</dbReference>
<dbReference type="AlphaFoldDB" id="A0A317E904"/>
<evidence type="ECO:0000256" key="12">
    <source>
        <dbReference type="ARBA" id="ARBA00055042"/>
    </source>
</evidence>
<dbReference type="InterPro" id="IPR042176">
    <property type="entry name" value="Pantoate_ligase_C"/>
</dbReference>